<dbReference type="Pfam" id="PF18701">
    <property type="entry name" value="DUF5641"/>
    <property type="match status" value="1"/>
</dbReference>
<evidence type="ECO:0000313" key="2">
    <source>
        <dbReference type="EMBL" id="KAJ8895956.1"/>
    </source>
</evidence>
<name>A0ABQ9IHY9_9NEOP</name>
<evidence type="ECO:0000313" key="3">
    <source>
        <dbReference type="Proteomes" id="UP001159363"/>
    </source>
</evidence>
<dbReference type="InterPro" id="IPR040676">
    <property type="entry name" value="DUF5641"/>
</dbReference>
<feature type="domain" description="DUF5641" evidence="1">
    <location>
        <begin position="1"/>
        <end position="37"/>
    </location>
</feature>
<protein>
    <recommendedName>
        <fullName evidence="1">DUF5641 domain-containing protein</fullName>
    </recommendedName>
</protein>
<gene>
    <name evidence="2" type="ORF">PR048_001297</name>
</gene>
<sequence>MGVIKHCHHGSDGLVRTATVRTPSENVKHSICKLCPLPVHIDETEKPLTNSVVYFEKGITPFLAFGMFEPVFHEQCLELGAIDPGQGRLEVKPLTRGGGERPIAREICEKIVTLL</sequence>
<accession>A0ABQ9IHY9</accession>
<proteinExistence type="predicted"/>
<keyword evidence="3" id="KW-1185">Reference proteome</keyword>
<reference evidence="2 3" key="1">
    <citation type="submission" date="2023-02" db="EMBL/GenBank/DDBJ databases">
        <title>LHISI_Scaffold_Assembly.</title>
        <authorList>
            <person name="Stuart O.P."/>
            <person name="Cleave R."/>
            <person name="Magrath M.J.L."/>
            <person name="Mikheyev A.S."/>
        </authorList>
    </citation>
    <scope>NUCLEOTIDE SEQUENCE [LARGE SCALE GENOMIC DNA]</scope>
    <source>
        <strain evidence="2">Daus_M_001</strain>
        <tissue evidence="2">Leg muscle</tissue>
    </source>
</reference>
<dbReference type="Proteomes" id="UP001159363">
    <property type="component" value="Chromosome 1"/>
</dbReference>
<comment type="caution">
    <text evidence="2">The sequence shown here is derived from an EMBL/GenBank/DDBJ whole genome shotgun (WGS) entry which is preliminary data.</text>
</comment>
<dbReference type="EMBL" id="JARBHB010000001">
    <property type="protein sequence ID" value="KAJ8895956.1"/>
    <property type="molecule type" value="Genomic_DNA"/>
</dbReference>
<organism evidence="2 3">
    <name type="scientific">Dryococelus australis</name>
    <dbReference type="NCBI Taxonomy" id="614101"/>
    <lineage>
        <taxon>Eukaryota</taxon>
        <taxon>Metazoa</taxon>
        <taxon>Ecdysozoa</taxon>
        <taxon>Arthropoda</taxon>
        <taxon>Hexapoda</taxon>
        <taxon>Insecta</taxon>
        <taxon>Pterygota</taxon>
        <taxon>Neoptera</taxon>
        <taxon>Polyneoptera</taxon>
        <taxon>Phasmatodea</taxon>
        <taxon>Verophasmatodea</taxon>
        <taxon>Anareolatae</taxon>
        <taxon>Phasmatidae</taxon>
        <taxon>Eurycanthinae</taxon>
        <taxon>Dryococelus</taxon>
    </lineage>
</organism>
<evidence type="ECO:0000259" key="1">
    <source>
        <dbReference type="Pfam" id="PF18701"/>
    </source>
</evidence>